<dbReference type="EC" id="3.1.4.-" evidence="1"/>
<organism evidence="5 6">
    <name type="scientific">Candidatus Syntropharchaeum butanivorans</name>
    <dbReference type="NCBI Taxonomy" id="1839936"/>
    <lineage>
        <taxon>Archaea</taxon>
        <taxon>Methanobacteriati</taxon>
        <taxon>Methanobacteriota</taxon>
        <taxon>Stenosarchaea group</taxon>
        <taxon>Methanomicrobia</taxon>
        <taxon>Methanosarcinales</taxon>
        <taxon>ANME-2 cluster</taxon>
        <taxon>Candidatus Syntropharchaeum</taxon>
    </lineage>
</organism>
<comment type="similarity">
    <text evidence="1">Belongs to the metallophosphoesterase superfamily. YfcE family.</text>
</comment>
<dbReference type="InterPro" id="IPR029052">
    <property type="entry name" value="Metallo-depent_PP-like"/>
</dbReference>
<dbReference type="PATRIC" id="fig|1839936.3.peg.62"/>
<accession>A0A1F2P620</accession>
<dbReference type="GO" id="GO:0046872">
    <property type="term" value="F:metal ion binding"/>
    <property type="evidence" value="ECO:0007669"/>
    <property type="project" value="UniProtKB-KW"/>
</dbReference>
<dbReference type="Proteomes" id="UP000885936">
    <property type="component" value="Unassembled WGS sequence"/>
</dbReference>
<proteinExistence type="inferred from homology"/>
<keyword evidence="1" id="KW-0479">Metal-binding</keyword>
<reference evidence="3" key="2">
    <citation type="journal article" date="2020" name="mSystems">
        <title>Genome- and Community-Level Interaction Insights into Carbon Utilization and Element Cycling Functions of Hydrothermarchaeota in Hydrothermal Sediment.</title>
        <authorList>
            <person name="Zhou Z."/>
            <person name="Liu Y."/>
            <person name="Xu W."/>
            <person name="Pan J."/>
            <person name="Luo Z.H."/>
            <person name="Li M."/>
        </authorList>
    </citation>
    <scope>NUCLEOTIDE SEQUENCE [LARGE SCALE GENOMIC DNA]</scope>
    <source>
        <strain evidence="3">HyVt-185</strain>
        <strain evidence="4">HyVt-386</strain>
    </source>
</reference>
<dbReference type="Proteomes" id="UP000885863">
    <property type="component" value="Unassembled WGS sequence"/>
</dbReference>
<evidence type="ECO:0000313" key="5">
    <source>
        <dbReference type="EMBL" id="OFV66769.1"/>
    </source>
</evidence>
<reference evidence="5 6" key="1">
    <citation type="submission" date="2016-05" db="EMBL/GenBank/DDBJ databases">
        <title>Microbial consortia oxidize butane by reversing methanogenesis.</title>
        <authorList>
            <person name="Laso-Perez R."/>
            <person name="Richter M."/>
            <person name="Wegener G."/>
            <person name="Musat F."/>
        </authorList>
    </citation>
    <scope>NUCLEOTIDE SEQUENCE [LARGE SCALE GENOMIC DNA]</scope>
    <source>
        <strain evidence="5">BOX1</strain>
    </source>
</reference>
<dbReference type="Pfam" id="PF12850">
    <property type="entry name" value="Metallophos_2"/>
    <property type="match status" value="1"/>
</dbReference>
<dbReference type="SUPFAM" id="SSF56300">
    <property type="entry name" value="Metallo-dependent phosphatases"/>
    <property type="match status" value="1"/>
</dbReference>
<sequence>MKIGVISDTHFQTGHERLPEEVVEALSEVDLIIHCGDFCVYGVFENLKGIGKGEVLGVCGNMDSEEVRKALPQRVVFELEGHQIGVIHGSGPPDGIKERIRGAFRDIEGIELIIYGHTHAPSNEVVEGILFFNPGSPTDKIFAKYNSYGIITVEEDDITGEIIQI</sequence>
<dbReference type="AlphaFoldDB" id="A0A1F2P620"/>
<dbReference type="InterPro" id="IPR024654">
    <property type="entry name" value="Calcineurin-like_PHP_lpxH"/>
</dbReference>
<feature type="domain" description="Calcineurin-like phosphoesterase" evidence="2">
    <location>
        <begin position="1"/>
        <end position="155"/>
    </location>
</feature>
<dbReference type="NCBIfam" id="TIGR00040">
    <property type="entry name" value="yfcE"/>
    <property type="match status" value="1"/>
</dbReference>
<evidence type="ECO:0000313" key="3">
    <source>
        <dbReference type="EMBL" id="HDM37013.1"/>
    </source>
</evidence>
<dbReference type="GO" id="GO:0016787">
    <property type="term" value="F:hydrolase activity"/>
    <property type="evidence" value="ECO:0007669"/>
    <property type="project" value="UniProtKB-UniRule"/>
</dbReference>
<keyword evidence="6" id="KW-1185">Reference proteome</keyword>
<protein>
    <recommendedName>
        <fullName evidence="1">Phosphoesterase</fullName>
        <ecNumber evidence="1">3.1.4.-</ecNumber>
    </recommendedName>
</protein>
<comment type="cofactor">
    <cofactor evidence="1">
        <name>a divalent metal cation</name>
        <dbReference type="ChEBI" id="CHEBI:60240"/>
    </cofactor>
</comment>
<evidence type="ECO:0000313" key="6">
    <source>
        <dbReference type="Proteomes" id="UP000185779"/>
    </source>
</evidence>
<dbReference type="Proteomes" id="UP000185779">
    <property type="component" value="Unassembled WGS sequence"/>
</dbReference>
<dbReference type="InterPro" id="IPR000979">
    <property type="entry name" value="Phosphodiesterase_MJ0936/Vps29"/>
</dbReference>
<evidence type="ECO:0000256" key="1">
    <source>
        <dbReference type="RuleBase" id="RU362039"/>
    </source>
</evidence>
<name>A0A1F2P620_9EURY</name>
<gene>
    <name evidence="3" type="ORF">ENG09_07235</name>
    <name evidence="4" type="ORF">ENI32_03270</name>
    <name evidence="5" type="ORF">SBU_000062</name>
</gene>
<comment type="caution">
    <text evidence="5">The sequence shown here is derived from an EMBL/GenBank/DDBJ whole genome shotgun (WGS) entry which is preliminary data.</text>
</comment>
<evidence type="ECO:0000259" key="2">
    <source>
        <dbReference type="Pfam" id="PF12850"/>
    </source>
</evidence>
<evidence type="ECO:0000313" key="4">
    <source>
        <dbReference type="EMBL" id="HEC56890.1"/>
    </source>
</evidence>
<dbReference type="STRING" id="1839936.SBU_000062"/>
<dbReference type="Gene3D" id="3.60.21.10">
    <property type="match status" value="1"/>
</dbReference>
<dbReference type="PANTHER" id="PTHR11124">
    <property type="entry name" value="VACUOLAR SORTING PROTEIN VPS29"/>
    <property type="match status" value="1"/>
</dbReference>
<dbReference type="EMBL" id="LYOR01000001">
    <property type="protein sequence ID" value="OFV66769.1"/>
    <property type="molecule type" value="Genomic_DNA"/>
</dbReference>
<dbReference type="EMBL" id="DQZR01000299">
    <property type="protein sequence ID" value="HDM37013.1"/>
    <property type="molecule type" value="Genomic_DNA"/>
</dbReference>
<dbReference type="EMBL" id="DRIE01000051">
    <property type="protein sequence ID" value="HEC56890.1"/>
    <property type="molecule type" value="Genomic_DNA"/>
</dbReference>